<sequence length="634" mass="70937">MMAATLRGKQIASLRRMINLNTGVGDSTVGSETPFSILIYDKHGQDILTPLFKVKDLQEMGVTLHLLLHSERGEVPEVPAIYFCHPSEENLTRICQDFAEGLYSAYYLNFISPISRQKIEDLALSALQAGCEANIKKVYDQHVNFVSLEDDMFTLRHQGSEALSYYAINCGNVKDTDIDIIMDSIVDSLFSVFVNLGQVPIIRCQRGNAAESVGERLDKKLRENLRDTRNSFFTGLGTEGFTAGQLSFQRPLLVLVDRNVDLATPLHHTWTYQALCHDVLGLGLNTVTVSEQDSTQSPSSTPRTKPKKYELDNRDGFWMSHKGSAFPDVAAAVEAELEEYKQAETRIKDLKTNFPDGDTIDLLTDNTAKLASAIKSLPELNRKKDEIDRHMSIAMALLNNIKSRKLDVFFEAEEKIMGRATLERPLLEIIRDSEVGSPLDKLRIFLIHYLCCPNMADNEVDEYATALADAGANTAPLLYLKRWKSLMKMTAGAGMSEYTGGVAKTVSMFSKLMNQGSQLVVEGVNFVLKENKLPITRIVDHLMELKSSEEEKEYRYFDPKLLRPGDSTTRTRTQFQDAVVFVVGGGNYMEYNNLVNYAKKKSGTGSKRVTYGCTDVVNAEQFLTQLTRLGSEIS</sequence>
<dbReference type="Gene3D" id="3.90.830.10">
    <property type="entry name" value="Syntaxin Binding Protein 1, Chain A, domain 2"/>
    <property type="match status" value="1"/>
</dbReference>
<dbReference type="InterPro" id="IPR043154">
    <property type="entry name" value="Sec-1-like_dom1"/>
</dbReference>
<comment type="similarity">
    <text evidence="1">Belongs to the STXBP/unc-18/SEC1 family.</text>
</comment>
<comment type="caution">
    <text evidence="3">The sequence shown here is derived from an EMBL/GenBank/DDBJ whole genome shotgun (WGS) entry which is preliminary data.</text>
</comment>
<evidence type="ECO:0000256" key="1">
    <source>
        <dbReference type="ARBA" id="ARBA00009884"/>
    </source>
</evidence>
<keyword evidence="4" id="KW-1185">Reference proteome</keyword>
<evidence type="ECO:0000313" key="3">
    <source>
        <dbReference type="EMBL" id="KAK3861431.1"/>
    </source>
</evidence>
<evidence type="ECO:0000313" key="4">
    <source>
        <dbReference type="Proteomes" id="UP001286313"/>
    </source>
</evidence>
<accession>A0AAE1EU28</accession>
<dbReference type="InterPro" id="IPR043127">
    <property type="entry name" value="Sec-1-like_dom3a"/>
</dbReference>
<reference evidence="3" key="1">
    <citation type="submission" date="2023-10" db="EMBL/GenBank/DDBJ databases">
        <title>Genome assemblies of two species of porcelain crab, Petrolisthes cinctipes and Petrolisthes manimaculis (Anomura: Porcellanidae).</title>
        <authorList>
            <person name="Angst P."/>
        </authorList>
    </citation>
    <scope>NUCLEOTIDE SEQUENCE</scope>
    <source>
        <strain evidence="3">PB745_01</strain>
        <tissue evidence="3">Gill</tissue>
    </source>
</reference>
<dbReference type="InterPro" id="IPR036045">
    <property type="entry name" value="Sec1-like_sf"/>
</dbReference>
<dbReference type="Gene3D" id="1.25.40.60">
    <property type="match status" value="1"/>
</dbReference>
<feature type="compositionally biased region" description="Polar residues" evidence="2">
    <location>
        <begin position="290"/>
        <end position="303"/>
    </location>
</feature>
<organism evidence="3 4">
    <name type="scientific">Petrolisthes cinctipes</name>
    <name type="common">Flat porcelain crab</name>
    <dbReference type="NCBI Taxonomy" id="88211"/>
    <lineage>
        <taxon>Eukaryota</taxon>
        <taxon>Metazoa</taxon>
        <taxon>Ecdysozoa</taxon>
        <taxon>Arthropoda</taxon>
        <taxon>Crustacea</taxon>
        <taxon>Multicrustacea</taxon>
        <taxon>Malacostraca</taxon>
        <taxon>Eumalacostraca</taxon>
        <taxon>Eucarida</taxon>
        <taxon>Decapoda</taxon>
        <taxon>Pleocyemata</taxon>
        <taxon>Anomura</taxon>
        <taxon>Galatheoidea</taxon>
        <taxon>Porcellanidae</taxon>
        <taxon>Petrolisthes</taxon>
    </lineage>
</organism>
<proteinExistence type="inferred from homology"/>
<dbReference type="Pfam" id="PF00995">
    <property type="entry name" value="Sec1"/>
    <property type="match status" value="1"/>
</dbReference>
<dbReference type="Proteomes" id="UP001286313">
    <property type="component" value="Unassembled WGS sequence"/>
</dbReference>
<dbReference type="SUPFAM" id="SSF56815">
    <property type="entry name" value="Sec1/munc18-like (SM) proteins"/>
    <property type="match status" value="1"/>
</dbReference>
<protein>
    <submittedName>
        <fullName evidence="3">Uncharacterized protein</fullName>
    </submittedName>
</protein>
<name>A0AAE1EU28_PETCI</name>
<dbReference type="PIRSF" id="PIRSF005715">
    <property type="entry name" value="VPS45_Sec1"/>
    <property type="match status" value="1"/>
</dbReference>
<dbReference type="EMBL" id="JAWQEG010004490">
    <property type="protein sequence ID" value="KAK3861431.1"/>
    <property type="molecule type" value="Genomic_DNA"/>
</dbReference>
<dbReference type="Gene3D" id="3.40.50.1910">
    <property type="match status" value="1"/>
</dbReference>
<gene>
    <name evidence="3" type="ORF">Pcinc_032623</name>
</gene>
<feature type="region of interest" description="Disordered" evidence="2">
    <location>
        <begin position="290"/>
        <end position="309"/>
    </location>
</feature>
<dbReference type="InterPro" id="IPR027482">
    <property type="entry name" value="Sec1-like_dom2"/>
</dbReference>
<dbReference type="AlphaFoldDB" id="A0AAE1EU28"/>
<dbReference type="InterPro" id="IPR001619">
    <property type="entry name" value="Sec1-like"/>
</dbReference>
<dbReference type="GO" id="GO:0016192">
    <property type="term" value="P:vesicle-mediated transport"/>
    <property type="evidence" value="ECO:0007669"/>
    <property type="project" value="InterPro"/>
</dbReference>
<evidence type="ECO:0000256" key="2">
    <source>
        <dbReference type="SAM" id="MobiDB-lite"/>
    </source>
</evidence>
<dbReference type="Gene3D" id="3.40.50.2060">
    <property type="match status" value="1"/>
</dbReference>
<dbReference type="PANTHER" id="PTHR11679">
    <property type="entry name" value="VESICLE PROTEIN SORTING-ASSOCIATED"/>
    <property type="match status" value="1"/>
</dbReference>